<dbReference type="AlphaFoldDB" id="A0AAW0QFC7"/>
<feature type="chain" id="PRO_5043362444" evidence="1">
    <location>
        <begin position="24"/>
        <end position="85"/>
    </location>
</feature>
<sequence length="85" mass="8838">MKVTNLLINAGLVAVVNFTPALAQTTSSTSSISTFTTFTSFTSTTASTTASLAPPPEPTRWLKKCGQDICNITIRQGAGTLSVTV</sequence>
<name>A0AAW0QFC7_9PEZI</name>
<reference evidence="2 3" key="1">
    <citation type="submission" date="2023-01" db="EMBL/GenBank/DDBJ databases">
        <title>Analysis of 21 Apiospora genomes using comparative genomics revels a genus with tremendous synthesis potential of carbohydrate active enzymes and secondary metabolites.</title>
        <authorList>
            <person name="Sorensen T."/>
        </authorList>
    </citation>
    <scope>NUCLEOTIDE SEQUENCE [LARGE SCALE GENOMIC DNA]</scope>
    <source>
        <strain evidence="2 3">CBS 117206</strain>
    </source>
</reference>
<keyword evidence="1" id="KW-0732">Signal</keyword>
<proteinExistence type="predicted"/>
<keyword evidence="3" id="KW-1185">Reference proteome</keyword>
<dbReference type="Proteomes" id="UP001392437">
    <property type="component" value="Unassembled WGS sequence"/>
</dbReference>
<organism evidence="2 3">
    <name type="scientific">Apiospora kogelbergensis</name>
    <dbReference type="NCBI Taxonomy" id="1337665"/>
    <lineage>
        <taxon>Eukaryota</taxon>
        <taxon>Fungi</taxon>
        <taxon>Dikarya</taxon>
        <taxon>Ascomycota</taxon>
        <taxon>Pezizomycotina</taxon>
        <taxon>Sordariomycetes</taxon>
        <taxon>Xylariomycetidae</taxon>
        <taxon>Amphisphaeriales</taxon>
        <taxon>Apiosporaceae</taxon>
        <taxon>Apiospora</taxon>
    </lineage>
</organism>
<evidence type="ECO:0000313" key="3">
    <source>
        <dbReference type="Proteomes" id="UP001392437"/>
    </source>
</evidence>
<protein>
    <submittedName>
        <fullName evidence="2">Uncharacterized protein</fullName>
    </submittedName>
</protein>
<comment type="caution">
    <text evidence="2">The sequence shown here is derived from an EMBL/GenBank/DDBJ whole genome shotgun (WGS) entry which is preliminary data.</text>
</comment>
<feature type="signal peptide" evidence="1">
    <location>
        <begin position="1"/>
        <end position="23"/>
    </location>
</feature>
<dbReference type="EMBL" id="JAQQWP010000009">
    <property type="protein sequence ID" value="KAK8101845.1"/>
    <property type="molecule type" value="Genomic_DNA"/>
</dbReference>
<evidence type="ECO:0000256" key="1">
    <source>
        <dbReference type="SAM" id="SignalP"/>
    </source>
</evidence>
<accession>A0AAW0QFC7</accession>
<gene>
    <name evidence="2" type="ORF">PG999_012219</name>
</gene>
<evidence type="ECO:0000313" key="2">
    <source>
        <dbReference type="EMBL" id="KAK8101845.1"/>
    </source>
</evidence>